<sequence length="429" mass="46801">MLVNMWRLALLIVACPSIAALVLLTPPASHYAVYDWKRADLFDFYRDFYRATQAAGESVVLVVTGIPHFRGLDDGSRAVLGGMGVSDSDMLAFQLDDIWVRDFFPTQINSDVVAEFGYAPAYLDVESVGFIKSATQKFLRFIDLPGWTPIKLTGNLEGSDTSLLVLDGGGIVVESERAWAVVTERILRDNPSLVGRDNFAGLGPSETCCLADPYRILSDDIYGRFTPSEIAVAESRLEKLLAMNKVAIVPEEPEVPRLGHIDGIANWLAPGVLALSNFSDTTVYESYVDKLRNTFGANLTVVPFPYAVSMEIGQDGFESAEGIYVNFLRTKKAIYLPIFDIPEDDTALAMARAFSDRPVFPVNASEIAIMGGSVHCLSQHYWGDNEEALTATVSLQKQREAEFAAQSGCVAACASVLWLILGVVTSGLV</sequence>
<keyword evidence="2" id="KW-0732">Signal</keyword>
<dbReference type="Gene3D" id="3.75.10.10">
    <property type="entry name" value="L-arginine/glycine Amidinotransferase, Chain A"/>
    <property type="match status" value="1"/>
</dbReference>
<dbReference type="Pfam" id="PF04371">
    <property type="entry name" value="PAD_porph"/>
    <property type="match status" value="1"/>
</dbReference>
<feature type="signal peptide" evidence="2">
    <location>
        <begin position="1"/>
        <end position="20"/>
    </location>
</feature>
<accession>A0A7S3L5U3</accession>
<evidence type="ECO:0000256" key="2">
    <source>
        <dbReference type="SAM" id="SignalP"/>
    </source>
</evidence>
<dbReference type="GO" id="GO:0009446">
    <property type="term" value="P:putrescine biosynthetic process"/>
    <property type="evidence" value="ECO:0007669"/>
    <property type="project" value="InterPro"/>
</dbReference>
<dbReference type="PANTHER" id="PTHR31377">
    <property type="entry name" value="AGMATINE DEIMINASE-RELATED"/>
    <property type="match status" value="1"/>
</dbReference>
<dbReference type="GO" id="GO:0047632">
    <property type="term" value="F:agmatine deiminase activity"/>
    <property type="evidence" value="ECO:0007669"/>
    <property type="project" value="TreeGrafter"/>
</dbReference>
<dbReference type="EMBL" id="HBIM01012447">
    <property type="protein sequence ID" value="CAE0412967.1"/>
    <property type="molecule type" value="Transcribed_RNA"/>
</dbReference>
<protein>
    <recommendedName>
        <fullName evidence="4">Agmatine deiminase</fullName>
    </recommendedName>
</protein>
<proteinExistence type="predicted"/>
<organism evidence="3">
    <name type="scientific">Amphora coffeiformis</name>
    <dbReference type="NCBI Taxonomy" id="265554"/>
    <lineage>
        <taxon>Eukaryota</taxon>
        <taxon>Sar</taxon>
        <taxon>Stramenopiles</taxon>
        <taxon>Ochrophyta</taxon>
        <taxon>Bacillariophyta</taxon>
        <taxon>Bacillariophyceae</taxon>
        <taxon>Bacillariophycidae</taxon>
        <taxon>Thalassiophysales</taxon>
        <taxon>Catenulaceae</taxon>
        <taxon>Amphora</taxon>
    </lineage>
</organism>
<feature type="chain" id="PRO_5031203960" description="Agmatine deiminase" evidence="2">
    <location>
        <begin position="21"/>
        <end position="429"/>
    </location>
</feature>
<name>A0A7S3L5U3_9STRA</name>
<dbReference type="GO" id="GO:0004668">
    <property type="term" value="F:protein-arginine deiminase activity"/>
    <property type="evidence" value="ECO:0007669"/>
    <property type="project" value="InterPro"/>
</dbReference>
<gene>
    <name evidence="3" type="ORF">ACOF00016_LOCUS10225</name>
</gene>
<dbReference type="InterPro" id="IPR007466">
    <property type="entry name" value="Peptidyl-Arg-deiminase_porph"/>
</dbReference>
<evidence type="ECO:0008006" key="4">
    <source>
        <dbReference type="Google" id="ProtNLM"/>
    </source>
</evidence>
<evidence type="ECO:0000313" key="3">
    <source>
        <dbReference type="EMBL" id="CAE0412967.1"/>
    </source>
</evidence>
<dbReference type="PANTHER" id="PTHR31377:SF0">
    <property type="entry name" value="AGMATINE DEIMINASE-RELATED"/>
    <property type="match status" value="1"/>
</dbReference>
<dbReference type="SUPFAM" id="SSF55909">
    <property type="entry name" value="Pentein"/>
    <property type="match status" value="2"/>
</dbReference>
<evidence type="ECO:0000256" key="1">
    <source>
        <dbReference type="ARBA" id="ARBA00022801"/>
    </source>
</evidence>
<keyword evidence="1" id="KW-0378">Hydrolase</keyword>
<reference evidence="3" key="1">
    <citation type="submission" date="2021-01" db="EMBL/GenBank/DDBJ databases">
        <authorList>
            <person name="Corre E."/>
            <person name="Pelletier E."/>
            <person name="Niang G."/>
            <person name="Scheremetjew M."/>
            <person name="Finn R."/>
            <person name="Kale V."/>
            <person name="Holt S."/>
            <person name="Cochrane G."/>
            <person name="Meng A."/>
            <person name="Brown T."/>
            <person name="Cohen L."/>
        </authorList>
    </citation>
    <scope>NUCLEOTIDE SEQUENCE</scope>
    <source>
        <strain evidence="3">CCMP127</strain>
    </source>
</reference>
<dbReference type="AlphaFoldDB" id="A0A7S3L5U3"/>